<dbReference type="GO" id="GO:0005737">
    <property type="term" value="C:cytoplasm"/>
    <property type="evidence" value="ECO:0007669"/>
    <property type="project" value="UniProtKB-SubCell"/>
</dbReference>
<dbReference type="EMBL" id="EF677929">
    <property type="protein sequence ID" value="ABR17724.1"/>
    <property type="molecule type" value="mRNA"/>
</dbReference>
<proteinExistence type="evidence at transcript level"/>
<dbReference type="InterPro" id="IPR041266">
    <property type="entry name" value="EDS1_EP"/>
</dbReference>
<evidence type="ECO:0000256" key="2">
    <source>
        <dbReference type="ARBA" id="ARBA00004496"/>
    </source>
</evidence>
<dbReference type="AlphaFoldDB" id="B8LPZ4"/>
<feature type="domain" description="EDS1 EP" evidence="7">
    <location>
        <begin position="406"/>
        <end position="608"/>
    </location>
</feature>
<dbReference type="GO" id="GO:0006952">
    <property type="term" value="P:defense response"/>
    <property type="evidence" value="ECO:0007669"/>
    <property type="project" value="UniProtKB-KW"/>
</dbReference>
<protein>
    <recommendedName>
        <fullName evidence="9">Fungal lipase-like domain-containing protein</fullName>
    </recommendedName>
</protein>
<evidence type="ECO:0008006" key="9">
    <source>
        <dbReference type="Google" id="ProtNLM"/>
    </source>
</evidence>
<dbReference type="InterPro" id="IPR002921">
    <property type="entry name" value="Fungal_lipase-type"/>
</dbReference>
<evidence type="ECO:0000313" key="8">
    <source>
        <dbReference type="EMBL" id="ABR17724.1"/>
    </source>
</evidence>
<reference evidence="8" key="1">
    <citation type="submission" date="2007-06" db="EMBL/GenBank/DDBJ databases">
        <title>Full length cDNA sequences from Sitka Spruce (Picea sitchensis).</title>
        <authorList>
            <person name="Ralph S.G."/>
            <person name="Chun H.E."/>
            <person name="Liao N."/>
            <person name="Ali J."/>
            <person name="Reid K."/>
            <person name="Kolosova N."/>
            <person name="Cooper N."/>
            <person name="Cullis C."/>
            <person name="Jancsik S."/>
            <person name="Moore R."/>
            <person name="Mayo M."/>
            <person name="Wagner S."/>
            <person name="Holt R.A."/>
            <person name="Jones S.J.M."/>
            <person name="Marra M.A."/>
            <person name="Ritland C.E."/>
            <person name="Ritland K."/>
            <person name="Bohlmann J."/>
        </authorList>
    </citation>
    <scope>NUCLEOTIDE SEQUENCE</scope>
    <source>
        <tissue evidence="8">Green portion of the leader tissue</tissue>
    </source>
</reference>
<comment type="subcellular location">
    <subcellularLocation>
        <location evidence="2">Cytoplasm</location>
    </subcellularLocation>
    <subcellularLocation>
        <location evidence="1">Nucleus</location>
    </subcellularLocation>
</comment>
<keyword evidence="5" id="KW-0539">Nucleus</keyword>
<evidence type="ECO:0000259" key="6">
    <source>
        <dbReference type="Pfam" id="PF01764"/>
    </source>
</evidence>
<keyword evidence="3" id="KW-0963">Cytoplasm</keyword>
<dbReference type="Pfam" id="PF18117">
    <property type="entry name" value="EDS1_EP"/>
    <property type="match status" value="1"/>
</dbReference>
<keyword evidence="4" id="KW-0611">Plant defense</keyword>
<feature type="domain" description="Fungal lipase-type" evidence="6">
    <location>
        <begin position="94"/>
        <end position="203"/>
    </location>
</feature>
<evidence type="ECO:0000256" key="4">
    <source>
        <dbReference type="ARBA" id="ARBA00022821"/>
    </source>
</evidence>
<dbReference type="CDD" id="cd00519">
    <property type="entry name" value="Lipase_3"/>
    <property type="match status" value="1"/>
</dbReference>
<dbReference type="PANTHER" id="PTHR47413">
    <property type="entry name" value="LIPASE-LIKE PAD4"/>
    <property type="match status" value="1"/>
</dbReference>
<evidence type="ECO:0000256" key="1">
    <source>
        <dbReference type="ARBA" id="ARBA00004123"/>
    </source>
</evidence>
<organism evidence="8">
    <name type="scientific">Picea sitchensis</name>
    <name type="common">Sitka spruce</name>
    <name type="synonym">Pinus sitchensis</name>
    <dbReference type="NCBI Taxonomy" id="3332"/>
    <lineage>
        <taxon>Eukaryota</taxon>
        <taxon>Viridiplantae</taxon>
        <taxon>Streptophyta</taxon>
        <taxon>Embryophyta</taxon>
        <taxon>Tracheophyta</taxon>
        <taxon>Spermatophyta</taxon>
        <taxon>Pinopsida</taxon>
        <taxon>Pinidae</taxon>
        <taxon>Conifers I</taxon>
        <taxon>Pinales</taxon>
        <taxon>Pinaceae</taxon>
        <taxon>Picea</taxon>
    </lineage>
</organism>
<dbReference type="GO" id="GO:0005634">
    <property type="term" value="C:nucleus"/>
    <property type="evidence" value="ECO:0007669"/>
    <property type="project" value="UniProtKB-SubCell"/>
</dbReference>
<dbReference type="OMA" id="TIMINDR"/>
<dbReference type="SUPFAM" id="SSF53474">
    <property type="entry name" value="alpha/beta-Hydrolases"/>
    <property type="match status" value="1"/>
</dbReference>
<dbReference type="InterPro" id="IPR029058">
    <property type="entry name" value="AB_hydrolase_fold"/>
</dbReference>
<evidence type="ECO:0000256" key="5">
    <source>
        <dbReference type="ARBA" id="ARBA00023242"/>
    </source>
</evidence>
<dbReference type="PANTHER" id="PTHR47413:SF2">
    <property type="entry name" value="LIPASE-LIKE PAD4"/>
    <property type="match status" value="1"/>
</dbReference>
<dbReference type="GO" id="GO:0006629">
    <property type="term" value="P:lipid metabolic process"/>
    <property type="evidence" value="ECO:0007669"/>
    <property type="project" value="InterPro"/>
</dbReference>
<sequence>MESDLPTPRFGVGLEIANFLASCGILSKAWQESLLASNAKTFILNEYEDIAYVAFPSFHQIEGFIVKESKYGEGDIQTDNKVFSGCLKGNDDKPALVHQGALKLFVHIMENTDFQAQLQTYTDSKQRKLKPIIFVGHSLGGAVATLATLWALEKRLRQSSPFCITFGSPLVGDVRLVDTVGRENWASNFCHVVSKHDIVPRMLLAPFESIAEPLIAVLPYWQGVMDNDSKNVSNSYIQDACKTLLNNVLQYTYTVANYGFDSLRELDGFIKRSPYRPFGTYMFCSSEGAACTDNSETILKMLHLTMQSHENMSDKIVHDCFSEHIGYGSVLKYVIEKSISGRRIANPDSESSYEIGISLQLEAIGVGAQNDHAWISLQKAGNIENKHSTTVAKLAIELSEAQCNMAELEWYKERCEKECGMTYYDSFKKQDKKDINANLRRVKLSLFWDDIIEKYKKHELPSDFQSRNKWIYAGITYSRLVEPLDIAYYYSTSKGNRNYLQDGRPTRHKVFQKWMEDKEKTHSSRGEKGRTKLASLTQDSCFWAHVEEALKGLENLKQGRHQELESLEEFENNVTIMINDRSISAEVFLEESSFMMWWAEWKEYKKNQCLEWNSPLYKIMESESWKG</sequence>
<accession>B8LPZ4</accession>
<name>B8LPZ4_PICSI</name>
<dbReference type="Gene3D" id="3.40.50.1820">
    <property type="entry name" value="alpha/beta hydrolase"/>
    <property type="match status" value="1"/>
</dbReference>
<evidence type="ECO:0000259" key="7">
    <source>
        <dbReference type="Pfam" id="PF18117"/>
    </source>
</evidence>
<dbReference type="Pfam" id="PF01764">
    <property type="entry name" value="Lipase_3"/>
    <property type="match status" value="1"/>
</dbReference>
<evidence type="ECO:0000256" key="3">
    <source>
        <dbReference type="ARBA" id="ARBA00022490"/>
    </source>
</evidence>